<dbReference type="InterPro" id="IPR005162">
    <property type="entry name" value="Retrotrans_gag_dom"/>
</dbReference>
<keyword evidence="3" id="KW-1185">Reference proteome</keyword>
<dbReference type="AlphaFoldDB" id="A0A9D3VAW3"/>
<dbReference type="Proteomes" id="UP000828251">
    <property type="component" value="Unassembled WGS sequence"/>
</dbReference>
<dbReference type="OrthoDB" id="986409at2759"/>
<protein>
    <recommendedName>
        <fullName evidence="1">Retrotransposon gag domain-containing protein</fullName>
    </recommendedName>
</protein>
<feature type="domain" description="Retrotransposon gag" evidence="1">
    <location>
        <begin position="45"/>
        <end position="100"/>
    </location>
</feature>
<gene>
    <name evidence="2" type="ORF">J1N35_027927</name>
</gene>
<comment type="caution">
    <text evidence="2">The sequence shown here is derived from an EMBL/GenBank/DDBJ whole genome shotgun (WGS) entry which is preliminary data.</text>
</comment>
<organism evidence="2 3">
    <name type="scientific">Gossypium stocksii</name>
    <dbReference type="NCBI Taxonomy" id="47602"/>
    <lineage>
        <taxon>Eukaryota</taxon>
        <taxon>Viridiplantae</taxon>
        <taxon>Streptophyta</taxon>
        <taxon>Embryophyta</taxon>
        <taxon>Tracheophyta</taxon>
        <taxon>Spermatophyta</taxon>
        <taxon>Magnoliopsida</taxon>
        <taxon>eudicotyledons</taxon>
        <taxon>Gunneridae</taxon>
        <taxon>Pentapetalae</taxon>
        <taxon>rosids</taxon>
        <taxon>malvids</taxon>
        <taxon>Malvales</taxon>
        <taxon>Malvaceae</taxon>
        <taxon>Malvoideae</taxon>
        <taxon>Gossypium</taxon>
    </lineage>
</organism>
<sequence length="108" mass="12813">MALPPNNIHLINPPINNNRPKAQNPIRRSIRDYSMPGGERILAWFLLKYFPPTKTVKLRNDITYFTQYEAWEHFKDIIRRFPHHGMADWMEVQAFYNGLTPICRSTRG</sequence>
<name>A0A9D3VAW3_9ROSI</name>
<dbReference type="EMBL" id="JAIQCV010000008">
    <property type="protein sequence ID" value="KAH1075599.1"/>
    <property type="molecule type" value="Genomic_DNA"/>
</dbReference>
<accession>A0A9D3VAW3</accession>
<dbReference type="Pfam" id="PF03732">
    <property type="entry name" value="Retrotrans_gag"/>
    <property type="match status" value="1"/>
</dbReference>
<evidence type="ECO:0000313" key="2">
    <source>
        <dbReference type="EMBL" id="KAH1075599.1"/>
    </source>
</evidence>
<evidence type="ECO:0000259" key="1">
    <source>
        <dbReference type="Pfam" id="PF03732"/>
    </source>
</evidence>
<reference evidence="2 3" key="1">
    <citation type="journal article" date="2021" name="Plant Biotechnol. J.">
        <title>Multi-omics assisted identification of the key and species-specific regulatory components of drought-tolerant mechanisms in Gossypium stocksii.</title>
        <authorList>
            <person name="Yu D."/>
            <person name="Ke L."/>
            <person name="Zhang D."/>
            <person name="Wu Y."/>
            <person name="Sun Y."/>
            <person name="Mei J."/>
            <person name="Sun J."/>
            <person name="Sun Y."/>
        </authorList>
    </citation>
    <scope>NUCLEOTIDE SEQUENCE [LARGE SCALE GENOMIC DNA]</scope>
    <source>
        <strain evidence="3">cv. E1</strain>
        <tissue evidence="2">Leaf</tissue>
    </source>
</reference>
<evidence type="ECO:0000313" key="3">
    <source>
        <dbReference type="Proteomes" id="UP000828251"/>
    </source>
</evidence>
<proteinExistence type="predicted"/>